<dbReference type="GO" id="GO:0005524">
    <property type="term" value="F:ATP binding"/>
    <property type="evidence" value="ECO:0007669"/>
    <property type="project" value="UniProtKB-UniRule"/>
</dbReference>
<dbReference type="GO" id="GO:0005737">
    <property type="term" value="C:cytoplasm"/>
    <property type="evidence" value="ECO:0007669"/>
    <property type="project" value="UniProtKB-SubCell"/>
</dbReference>
<dbReference type="InterPro" id="IPR003395">
    <property type="entry name" value="RecF/RecN/SMC_N"/>
</dbReference>
<dbReference type="GO" id="GO:0007059">
    <property type="term" value="P:chromosome segregation"/>
    <property type="evidence" value="ECO:0007669"/>
    <property type="project" value="UniProtKB-UniRule"/>
</dbReference>
<dbReference type="FunFam" id="3.40.50.300:FF:000984">
    <property type="entry name" value="Chromosome partition protein Smc"/>
    <property type="match status" value="1"/>
</dbReference>
<evidence type="ECO:0000256" key="3">
    <source>
        <dbReference type="ARBA" id="ARBA00022741"/>
    </source>
</evidence>
<evidence type="ECO:0000256" key="8">
    <source>
        <dbReference type="SAM" id="MobiDB-lite"/>
    </source>
</evidence>
<evidence type="ECO:0000256" key="6">
    <source>
        <dbReference type="ARBA" id="ARBA00023125"/>
    </source>
</evidence>
<comment type="subcellular location">
    <subcellularLocation>
        <location evidence="1 7">Cytoplasm</location>
    </subcellularLocation>
</comment>
<dbReference type="Proteomes" id="UP000198661">
    <property type="component" value="Unassembled WGS sequence"/>
</dbReference>
<sequence>MYLKRLEMVGFKSFADRSELEFVPGVTAIVGPNGSGKSNVTDGIRWVLGEQSAKLLRGAKMEDVIFSGSETRKPVGYCEVSLTLDNSDHRLNIDFSEVTITRRVYRSGESEYAINRRPCRLKDITELFMDTGIGKEAYSMIGQGRIDDILSTKSEDRRAIFEEAAGIVKYKTRKREAQRKLEVTEQNLERIRDLISELENAIGPVSEQAEKARRYKELRSRLEQAEVGLYVHKIENLHRKWQESKEKAEELARLHLELSTRLSAREAALEEIRLHLSRHEEELDRRQGELIQISEELEKAEARREVAEERIRNREAARSGIESRIRELEEERERLKGEWERIREACRLKQKELEEAEHNLGRLEQKMTAAGDDADSRLHQLKSRMYERSAELASLSSEGRRLEEALEEEGRRLEAMSRQGEELAKDAAGLDQKSADLRREMEQVAADLKQAADRYRELKGELEKVSADLEAVLGELRQAEEEWGRLRSRHELIKEMESEHAGFFQGVREVLQARDRNEPGLAAVRGAVAQLIRVSAEHEVAVETALGSAQQHLVVDDEETARRAIRFLKKRHLGRATFLPLDVIQPRGLLPEDRRRLEGVSGFVGIAADLVDCDAEVQKAVRFLLGHVVVTRTLEDAGEAARLLGHRYRVVTLEGDVVHPGGSMTGGSRQSSKANLLSRSRQLEELERELARLGEKRDALRRRAEELKRLREDVEERLVSVRERGENLRLREQELKGRERELAAERRALEERIAGNRSDREEARLRKARLEEDLRELSKRRAQLEQEQRDASELLRDLEREAERRAREKGETDRLLTEGKVAVARLTQEVSNLEENAERARREVARIEEQLIRSREEMESLEAEIRSLRQEVARLLEQVSELREAKAAAQERHAEVRKERDRLYGERETGEGEARELRKSLRRREEELRQLEVRVNRLDVELNHLLQKLAEEYEMSFELARRRYGVPEDPVAAEREVQSLKQSIAALGEVNLGAIEEHRRLTDRLSYLKEQQQDLVQAKNTLYEVIQNIDTEMARRFSEGFEAIRREFQEVFRHMFGGGRADLYLTEPENPLETGIDIVAQPPGKRLQHLSLLSGGERALAAIALLFAVLRVKPVPFCVLDEVDAALDEANLARFVRYLRDFSRNTQFIVITHRKQTMEGADVLYGITMEESGISKLVSVKLEDVAEESAVTAKG</sequence>
<feature type="region of interest" description="Disordered" evidence="8">
    <location>
        <begin position="659"/>
        <end position="678"/>
    </location>
</feature>
<evidence type="ECO:0000259" key="9">
    <source>
        <dbReference type="SMART" id="SM00968"/>
    </source>
</evidence>
<dbReference type="FunFam" id="3.40.50.300:FF:000901">
    <property type="entry name" value="Chromosome partition protein Smc"/>
    <property type="match status" value="1"/>
</dbReference>
<dbReference type="GO" id="GO:0005694">
    <property type="term" value="C:chromosome"/>
    <property type="evidence" value="ECO:0007669"/>
    <property type="project" value="InterPro"/>
</dbReference>
<keyword evidence="5 7" id="KW-0175">Coiled coil</keyword>
<name>A0A1I2R542_9BACL</name>
<dbReference type="SMART" id="SM00968">
    <property type="entry name" value="SMC_hinge"/>
    <property type="match status" value="1"/>
</dbReference>
<dbReference type="InterPro" id="IPR010935">
    <property type="entry name" value="SMC_hinge"/>
</dbReference>
<dbReference type="CDD" id="cd03278">
    <property type="entry name" value="ABC_SMC_barmotin"/>
    <property type="match status" value="1"/>
</dbReference>
<keyword evidence="2 7" id="KW-0963">Cytoplasm</keyword>
<feature type="coiled-coil region" evidence="7">
    <location>
        <begin position="167"/>
        <end position="482"/>
    </location>
</feature>
<keyword evidence="6 7" id="KW-0238">DNA-binding</keyword>
<comment type="similarity">
    <text evidence="7">Belongs to the SMC family.</text>
</comment>
<dbReference type="Gene3D" id="1.10.287.1490">
    <property type="match status" value="1"/>
</dbReference>
<comment type="domain">
    <text evidence="7">Contains large globular domains required for ATP hydrolysis at each terminus and a third globular domain forming a flexible hinge near the middle of the molecule. These domains are separated by coiled-coil structures.</text>
</comment>
<organism evidence="10 11">
    <name type="scientific">Planifilum fulgidum</name>
    <dbReference type="NCBI Taxonomy" id="201973"/>
    <lineage>
        <taxon>Bacteria</taxon>
        <taxon>Bacillati</taxon>
        <taxon>Bacillota</taxon>
        <taxon>Bacilli</taxon>
        <taxon>Bacillales</taxon>
        <taxon>Thermoactinomycetaceae</taxon>
        <taxon>Planifilum</taxon>
    </lineage>
</organism>
<dbReference type="EMBL" id="FOOK01000028">
    <property type="protein sequence ID" value="SFG35824.1"/>
    <property type="molecule type" value="Genomic_DNA"/>
</dbReference>
<evidence type="ECO:0000256" key="5">
    <source>
        <dbReference type="ARBA" id="ARBA00023054"/>
    </source>
</evidence>
<dbReference type="GO" id="GO:0016887">
    <property type="term" value="F:ATP hydrolysis activity"/>
    <property type="evidence" value="ECO:0007669"/>
    <property type="project" value="InterPro"/>
</dbReference>
<dbReference type="InterPro" id="IPR036277">
    <property type="entry name" value="SMC_hinge_sf"/>
</dbReference>
<keyword evidence="11" id="KW-1185">Reference proteome</keyword>
<dbReference type="Gene3D" id="3.40.50.300">
    <property type="entry name" value="P-loop containing nucleotide triphosphate hydrolases"/>
    <property type="match status" value="2"/>
</dbReference>
<evidence type="ECO:0000313" key="10">
    <source>
        <dbReference type="EMBL" id="SFG35824.1"/>
    </source>
</evidence>
<keyword evidence="4 7" id="KW-0067">ATP-binding</keyword>
<comment type="function">
    <text evidence="7">Required for chromosome condensation and partitioning.</text>
</comment>
<dbReference type="SUPFAM" id="SSF57997">
    <property type="entry name" value="Tropomyosin"/>
    <property type="match status" value="1"/>
</dbReference>
<proteinExistence type="inferred from homology"/>
<protein>
    <recommendedName>
        <fullName evidence="7">Chromosome partition protein Smc</fullName>
    </recommendedName>
</protein>
<dbReference type="PIRSF" id="PIRSF005719">
    <property type="entry name" value="SMC"/>
    <property type="match status" value="1"/>
</dbReference>
<dbReference type="NCBIfam" id="TIGR02168">
    <property type="entry name" value="SMC_prok_B"/>
    <property type="match status" value="1"/>
</dbReference>
<gene>
    <name evidence="7" type="primary">smc</name>
    <name evidence="10" type="ORF">SAMN04488025_12834</name>
</gene>
<dbReference type="Pfam" id="PF02463">
    <property type="entry name" value="SMC_N"/>
    <property type="match status" value="1"/>
</dbReference>
<dbReference type="InterPro" id="IPR011890">
    <property type="entry name" value="SMC_prok"/>
</dbReference>
<dbReference type="OrthoDB" id="9808768at2"/>
<evidence type="ECO:0000313" key="11">
    <source>
        <dbReference type="Proteomes" id="UP000198661"/>
    </source>
</evidence>
<evidence type="ECO:0000256" key="1">
    <source>
        <dbReference type="ARBA" id="ARBA00004496"/>
    </source>
</evidence>
<dbReference type="SUPFAM" id="SSF52540">
    <property type="entry name" value="P-loop containing nucleoside triphosphate hydrolases"/>
    <property type="match status" value="1"/>
</dbReference>
<dbReference type="STRING" id="201973.SAMN04488025_12834"/>
<feature type="binding site" evidence="7">
    <location>
        <begin position="32"/>
        <end position="39"/>
    </location>
    <ligand>
        <name>ATP</name>
        <dbReference type="ChEBI" id="CHEBI:30616"/>
    </ligand>
</feature>
<feature type="domain" description="SMC hinge" evidence="9">
    <location>
        <begin position="522"/>
        <end position="641"/>
    </location>
</feature>
<dbReference type="GO" id="GO:0003677">
    <property type="term" value="F:DNA binding"/>
    <property type="evidence" value="ECO:0007669"/>
    <property type="project" value="UniProtKB-UniRule"/>
</dbReference>
<comment type="caution">
    <text evidence="7">Lacks conserved residue(s) required for the propagation of feature annotation.</text>
</comment>
<dbReference type="GO" id="GO:0007062">
    <property type="term" value="P:sister chromatid cohesion"/>
    <property type="evidence" value="ECO:0007669"/>
    <property type="project" value="InterPro"/>
</dbReference>
<feature type="compositionally biased region" description="Polar residues" evidence="8">
    <location>
        <begin position="666"/>
        <end position="675"/>
    </location>
</feature>
<accession>A0A1I2R542</accession>
<evidence type="ECO:0000256" key="2">
    <source>
        <dbReference type="ARBA" id="ARBA00022490"/>
    </source>
</evidence>
<dbReference type="Gene3D" id="3.30.70.1620">
    <property type="match status" value="1"/>
</dbReference>
<feature type="region of interest" description="Disordered" evidence="8">
    <location>
        <begin position="900"/>
        <end position="919"/>
    </location>
</feature>
<keyword evidence="3 7" id="KW-0547">Nucleotide-binding</keyword>
<evidence type="ECO:0000256" key="7">
    <source>
        <dbReference type="HAMAP-Rule" id="MF_01894"/>
    </source>
</evidence>
<dbReference type="Pfam" id="PF06470">
    <property type="entry name" value="SMC_hinge"/>
    <property type="match status" value="1"/>
</dbReference>
<dbReference type="GO" id="GO:0006260">
    <property type="term" value="P:DNA replication"/>
    <property type="evidence" value="ECO:0007669"/>
    <property type="project" value="UniProtKB-UniRule"/>
</dbReference>
<dbReference type="InterPro" id="IPR027417">
    <property type="entry name" value="P-loop_NTPase"/>
</dbReference>
<dbReference type="Gene3D" id="1.20.1060.20">
    <property type="match status" value="1"/>
</dbReference>
<reference evidence="10 11" key="1">
    <citation type="submission" date="2016-10" db="EMBL/GenBank/DDBJ databases">
        <authorList>
            <person name="de Groot N.N."/>
        </authorList>
    </citation>
    <scope>NUCLEOTIDE SEQUENCE [LARGE SCALE GENOMIC DNA]</scope>
    <source>
        <strain evidence="10 11">DSM 44945</strain>
    </source>
</reference>
<dbReference type="PANTHER" id="PTHR43977">
    <property type="entry name" value="STRUCTURAL MAINTENANCE OF CHROMOSOMES PROTEIN 3"/>
    <property type="match status" value="1"/>
</dbReference>
<dbReference type="HAMAP" id="MF_01894">
    <property type="entry name" value="Smc_prok"/>
    <property type="match status" value="1"/>
</dbReference>
<dbReference type="GO" id="GO:0030261">
    <property type="term" value="P:chromosome condensation"/>
    <property type="evidence" value="ECO:0007669"/>
    <property type="project" value="InterPro"/>
</dbReference>
<comment type="subunit">
    <text evidence="7">Homodimer.</text>
</comment>
<dbReference type="InterPro" id="IPR024704">
    <property type="entry name" value="SMC"/>
</dbReference>
<dbReference type="RefSeq" id="WP_092040098.1">
    <property type="nucleotide sequence ID" value="NZ_FOOK01000028.1"/>
</dbReference>
<dbReference type="AlphaFoldDB" id="A0A1I2R542"/>
<evidence type="ECO:0000256" key="4">
    <source>
        <dbReference type="ARBA" id="ARBA00022840"/>
    </source>
</evidence>
<dbReference type="SUPFAM" id="SSF75553">
    <property type="entry name" value="Smc hinge domain"/>
    <property type="match status" value="1"/>
</dbReference>